<dbReference type="PIRSF" id="PIRSF006305">
    <property type="entry name" value="Maf"/>
    <property type="match status" value="1"/>
</dbReference>
<dbReference type="eggNOG" id="COG0424">
    <property type="taxonomic scope" value="Bacteria"/>
</dbReference>
<dbReference type="HOGENOM" id="CLU_040416_1_1_5"/>
<feature type="active site" description="Proton acceptor" evidence="4">
    <location>
        <position position="75"/>
    </location>
</feature>
<evidence type="ECO:0000256" key="3">
    <source>
        <dbReference type="ARBA" id="ARBA00023080"/>
    </source>
</evidence>
<dbReference type="GO" id="GO:0005737">
    <property type="term" value="C:cytoplasm"/>
    <property type="evidence" value="ECO:0007669"/>
    <property type="project" value="UniProtKB-SubCell"/>
</dbReference>
<keyword evidence="6" id="KW-1185">Reference proteome</keyword>
<evidence type="ECO:0000256" key="1">
    <source>
        <dbReference type="ARBA" id="ARBA00001968"/>
    </source>
</evidence>
<gene>
    <name evidence="5" type="ORF">roselon_01060</name>
</gene>
<comment type="caution">
    <text evidence="4">Lacks conserved residue(s) required for the propagation of feature annotation.</text>
</comment>
<accession>W8S018</accession>
<dbReference type="HAMAP" id="MF_00528">
    <property type="entry name" value="Maf"/>
    <property type="match status" value="1"/>
</dbReference>
<dbReference type="Gene3D" id="3.90.950.10">
    <property type="match status" value="1"/>
</dbReference>
<dbReference type="Pfam" id="PF02545">
    <property type="entry name" value="Maf"/>
    <property type="match status" value="1"/>
</dbReference>
<comment type="catalytic activity">
    <reaction evidence="4">
        <text>a ribonucleoside 5'-triphosphate + H2O = a ribonucleoside 5'-phosphate + diphosphate + H(+)</text>
        <dbReference type="Rhea" id="RHEA:23996"/>
        <dbReference type="ChEBI" id="CHEBI:15377"/>
        <dbReference type="ChEBI" id="CHEBI:15378"/>
        <dbReference type="ChEBI" id="CHEBI:33019"/>
        <dbReference type="ChEBI" id="CHEBI:58043"/>
        <dbReference type="ChEBI" id="CHEBI:61557"/>
        <dbReference type="EC" id="3.6.1.9"/>
    </reaction>
</comment>
<dbReference type="GO" id="GO:0047429">
    <property type="term" value="F:nucleoside triphosphate diphosphatase activity"/>
    <property type="evidence" value="ECO:0007669"/>
    <property type="project" value="UniProtKB-EC"/>
</dbReference>
<dbReference type="KEGG" id="red:roselon_01060"/>
<dbReference type="Proteomes" id="UP000019593">
    <property type="component" value="Chromosome"/>
</dbReference>
<comment type="similarity">
    <text evidence="4">Belongs to the Maf family.</text>
</comment>
<dbReference type="PANTHER" id="PTHR43213">
    <property type="entry name" value="BIFUNCTIONAL DTTP/UTP PYROPHOSPHATASE/METHYLTRANSFERASE PROTEIN-RELATED"/>
    <property type="match status" value="1"/>
</dbReference>
<keyword evidence="3 4" id="KW-0546">Nucleotide metabolism</keyword>
<dbReference type="CDD" id="cd00555">
    <property type="entry name" value="Maf"/>
    <property type="match status" value="1"/>
</dbReference>
<comment type="function">
    <text evidence="4">Nucleoside triphosphate pyrophosphatase. May have a dual role in cell division arrest and in preventing the incorporation of modified nucleotides into cellular nucleic acids.</text>
</comment>
<dbReference type="RefSeq" id="WP_025311328.1">
    <property type="nucleotide sequence ID" value="NZ_CP004372.1"/>
</dbReference>
<name>W8S018_9RHOB</name>
<dbReference type="STRING" id="1294273.roselon_01060"/>
<evidence type="ECO:0000256" key="4">
    <source>
        <dbReference type="HAMAP-Rule" id="MF_00528"/>
    </source>
</evidence>
<dbReference type="PANTHER" id="PTHR43213:SF5">
    <property type="entry name" value="BIFUNCTIONAL DTTP_UTP PYROPHOSPHATASE_METHYLTRANSFERASE PROTEIN-RELATED"/>
    <property type="match status" value="1"/>
</dbReference>
<proteinExistence type="inferred from homology"/>
<dbReference type="SUPFAM" id="SSF52972">
    <property type="entry name" value="ITPase-like"/>
    <property type="match status" value="1"/>
</dbReference>
<comment type="subcellular location">
    <subcellularLocation>
        <location evidence="4">Cytoplasm</location>
    </subcellularLocation>
</comment>
<dbReference type="InterPro" id="IPR003697">
    <property type="entry name" value="Maf-like"/>
</dbReference>
<reference evidence="5 6" key="1">
    <citation type="submission" date="2013-03" db="EMBL/GenBank/DDBJ databases">
        <authorList>
            <person name="Fiebig A."/>
            <person name="Goeker M."/>
            <person name="Klenk H.-P.P."/>
        </authorList>
    </citation>
    <scope>NUCLEOTIDE SEQUENCE [LARGE SCALE GENOMIC DNA]</scope>
    <source>
        <strain evidence="6">DSM 19469</strain>
    </source>
</reference>
<comment type="cofactor">
    <cofactor evidence="1 4">
        <name>a divalent metal cation</name>
        <dbReference type="ChEBI" id="CHEBI:60240"/>
    </cofactor>
</comment>
<keyword evidence="4" id="KW-0963">Cytoplasm</keyword>
<dbReference type="PATRIC" id="fig|1294273.3.peg.1038"/>
<evidence type="ECO:0000313" key="6">
    <source>
        <dbReference type="Proteomes" id="UP000019593"/>
    </source>
</evidence>
<comment type="catalytic activity">
    <reaction evidence="4">
        <text>a 2'-deoxyribonucleoside 5'-triphosphate + H2O = a 2'-deoxyribonucleoside 5'-phosphate + diphosphate + H(+)</text>
        <dbReference type="Rhea" id="RHEA:44644"/>
        <dbReference type="ChEBI" id="CHEBI:15377"/>
        <dbReference type="ChEBI" id="CHEBI:15378"/>
        <dbReference type="ChEBI" id="CHEBI:33019"/>
        <dbReference type="ChEBI" id="CHEBI:61560"/>
        <dbReference type="ChEBI" id="CHEBI:65317"/>
        <dbReference type="EC" id="3.6.1.9"/>
    </reaction>
</comment>
<protein>
    <recommendedName>
        <fullName evidence="4">Nucleoside triphosphate pyrophosphatase</fullName>
        <ecNumber evidence="4">3.6.1.9</ecNumber>
    </recommendedName>
    <alternativeName>
        <fullName evidence="4">Nucleotide pyrophosphatase</fullName>
        <shortName evidence="4">Nucleotide PPase</shortName>
    </alternativeName>
</protein>
<dbReference type="GO" id="GO:0009117">
    <property type="term" value="P:nucleotide metabolic process"/>
    <property type="evidence" value="ECO:0007669"/>
    <property type="project" value="UniProtKB-KW"/>
</dbReference>
<keyword evidence="2 4" id="KW-0378">Hydrolase</keyword>
<sequence length="197" mass="22065">MTHLTLASSSPIRRSLLENAGLRIEVKPVRIDEEALRLSLQAEGALPRDVADALAEFKARKAFEKFGSPRVLGCDQILAIEGDLPGKPMTRDDAVDQLRRLAGKQHHLLSSAVLYEDGTPIWRHVGETRLTMHALTDSEIDRYLDLAWPDVSYCVGAYQVEKIGARLFSRIDGDWFTVLGLPLLELLSFLRLKGWMS</sequence>
<dbReference type="EMBL" id="CP004372">
    <property type="protein sequence ID" value="AHM03457.1"/>
    <property type="molecule type" value="Genomic_DNA"/>
</dbReference>
<evidence type="ECO:0000256" key="2">
    <source>
        <dbReference type="ARBA" id="ARBA00022801"/>
    </source>
</evidence>
<dbReference type="EC" id="3.6.1.9" evidence="4"/>
<dbReference type="OrthoDB" id="9813962at2"/>
<evidence type="ECO:0000313" key="5">
    <source>
        <dbReference type="EMBL" id="AHM03457.1"/>
    </source>
</evidence>
<organism evidence="5 6">
    <name type="scientific">Roseicyclus elongatus DSM 19469</name>
    <dbReference type="NCBI Taxonomy" id="1294273"/>
    <lineage>
        <taxon>Bacteria</taxon>
        <taxon>Pseudomonadati</taxon>
        <taxon>Pseudomonadota</taxon>
        <taxon>Alphaproteobacteria</taxon>
        <taxon>Rhodobacterales</taxon>
        <taxon>Roseobacteraceae</taxon>
        <taxon>Roseicyclus</taxon>
    </lineage>
</organism>
<dbReference type="InterPro" id="IPR029001">
    <property type="entry name" value="ITPase-like_fam"/>
</dbReference>
<dbReference type="AlphaFoldDB" id="W8S018"/>